<evidence type="ECO:0000259" key="11">
    <source>
        <dbReference type="Pfam" id="PF08221"/>
    </source>
</evidence>
<evidence type="ECO:0000256" key="6">
    <source>
        <dbReference type="ARBA" id="ARBA00023242"/>
    </source>
</evidence>
<dbReference type="InterPro" id="IPR055207">
    <property type="entry name" value="POLR3C_WHD"/>
</dbReference>
<dbReference type="EMBL" id="MAVT02000731">
    <property type="protein sequence ID" value="POS73804.1"/>
    <property type="molecule type" value="Genomic_DNA"/>
</dbReference>
<keyword evidence="6 8" id="KW-0539">Nucleus</keyword>
<dbReference type="InParanoid" id="A0A2P5HU64"/>
<evidence type="ECO:0000256" key="3">
    <source>
        <dbReference type="ARBA" id="ARBA00011206"/>
    </source>
</evidence>
<comment type="subcellular location">
    <subcellularLocation>
        <location evidence="1 8">Nucleus</location>
    </subcellularLocation>
</comment>
<feature type="domain" description="RNA polymerase III Rpc82 C -terminal" evidence="10">
    <location>
        <begin position="181"/>
        <end position="502"/>
    </location>
</feature>
<dbReference type="Proteomes" id="UP000094444">
    <property type="component" value="Unassembled WGS sequence"/>
</dbReference>
<accession>A0A2P5HU64</accession>
<evidence type="ECO:0000259" key="10">
    <source>
        <dbReference type="Pfam" id="PF05645"/>
    </source>
</evidence>
<dbReference type="PANTHER" id="PTHR12949">
    <property type="entry name" value="RNA POLYMERASE III DNA DIRECTED -RELATED"/>
    <property type="match status" value="1"/>
</dbReference>
<comment type="function">
    <text evidence="7 8">DNA-dependent RNA polymerase catalyzes the transcription of DNA into RNA using the four ribonucleoside triphosphates as substrates. Specific core component of RNA polymerase III which synthesizes small RNAs, such as 5S rRNA and tRNAs.</text>
</comment>
<dbReference type="InterPro" id="IPR013197">
    <property type="entry name" value="RNA_pol_III_RPC82-rel_HTH"/>
</dbReference>
<dbReference type="Pfam" id="PF08221">
    <property type="entry name" value="HTH_9"/>
    <property type="match status" value="1"/>
</dbReference>
<dbReference type="GO" id="GO:0006351">
    <property type="term" value="P:DNA-templated transcription"/>
    <property type="evidence" value="ECO:0007669"/>
    <property type="project" value="InterPro"/>
</dbReference>
<evidence type="ECO:0000313" key="14">
    <source>
        <dbReference type="Proteomes" id="UP000094444"/>
    </source>
</evidence>
<dbReference type="Gene3D" id="1.10.10.10">
    <property type="entry name" value="Winged helix-like DNA-binding domain superfamily/Winged helix DNA-binding domain"/>
    <property type="match status" value="2"/>
</dbReference>
<keyword evidence="14" id="KW-1185">Reference proteome</keyword>
<dbReference type="InterPro" id="IPR008806">
    <property type="entry name" value="RNA_pol_III_Rpc82_C"/>
</dbReference>
<evidence type="ECO:0000256" key="4">
    <source>
        <dbReference type="ARBA" id="ARBA00022478"/>
    </source>
</evidence>
<keyword evidence="4 8" id="KW-0240">DNA-directed RNA polymerase</keyword>
<dbReference type="Pfam" id="PF05645">
    <property type="entry name" value="RNA_pol_Rpc82"/>
    <property type="match status" value="1"/>
</dbReference>
<proteinExistence type="inferred from homology"/>
<evidence type="ECO:0000256" key="5">
    <source>
        <dbReference type="ARBA" id="ARBA00023163"/>
    </source>
</evidence>
<feature type="compositionally biased region" description="Acidic residues" evidence="9">
    <location>
        <begin position="405"/>
        <end position="434"/>
    </location>
</feature>
<feature type="region of interest" description="Disordered" evidence="9">
    <location>
        <begin position="139"/>
        <end position="165"/>
    </location>
</feature>
<dbReference type="Pfam" id="PF22536">
    <property type="entry name" value="WHD_POLR3C"/>
    <property type="match status" value="1"/>
</dbReference>
<reference evidence="13" key="1">
    <citation type="submission" date="2017-09" db="EMBL/GenBank/DDBJ databases">
        <title>Polyketide synthases of a Diaporthe helianthi virulent isolate.</title>
        <authorList>
            <person name="Baroncelli R."/>
        </authorList>
    </citation>
    <scope>NUCLEOTIDE SEQUENCE [LARGE SCALE GENOMIC DNA]</scope>
    <source>
        <strain evidence="13">7/96</strain>
    </source>
</reference>
<evidence type="ECO:0000256" key="2">
    <source>
        <dbReference type="ARBA" id="ARBA00006835"/>
    </source>
</evidence>
<feature type="region of interest" description="Disordered" evidence="9">
    <location>
        <begin position="336"/>
        <end position="367"/>
    </location>
</feature>
<feature type="domain" description="DNA-directed RNA polymerase III subunit RPC3 winged-helix" evidence="12">
    <location>
        <begin position="508"/>
        <end position="581"/>
    </location>
</feature>
<feature type="compositionally biased region" description="Polar residues" evidence="9">
    <location>
        <begin position="355"/>
        <end position="367"/>
    </location>
</feature>
<dbReference type="STRING" id="158607.A0A2P5HU64"/>
<keyword evidence="5 8" id="KW-0804">Transcription</keyword>
<evidence type="ECO:0000256" key="1">
    <source>
        <dbReference type="ARBA" id="ARBA00004123"/>
    </source>
</evidence>
<comment type="similarity">
    <text evidence="2 8">Belongs to the RNA polymerase beta chain family.</text>
</comment>
<dbReference type="GO" id="GO:0003697">
    <property type="term" value="F:single-stranded DNA binding"/>
    <property type="evidence" value="ECO:0007669"/>
    <property type="project" value="UniProtKB-UniRule"/>
</dbReference>
<feature type="domain" description="RNA polymerase III subunit RPC82-related helix-turn-helix" evidence="11">
    <location>
        <begin position="9"/>
        <end position="65"/>
    </location>
</feature>
<dbReference type="AlphaFoldDB" id="A0A2P5HU64"/>
<comment type="subunit">
    <text evidence="3 8">Component of the RNA polymerase III (Pol III) complex consisting of 17 subunits.</text>
</comment>
<dbReference type="GO" id="GO:0005666">
    <property type="term" value="C:RNA polymerase III complex"/>
    <property type="evidence" value="ECO:0007669"/>
    <property type="project" value="UniProtKB-UniRule"/>
</dbReference>
<sequence>MQVTKSLAELCALLVDDVYGELPSRIFAALMSKGRSSIPQLIQYTSLNTRQLRHGLVVLVQNNLLYWKVESGHAVYAPDIDAAYNIIRIGKILDLIGAVYGEEEKEVAQNLLSMGHAKVQDLRDAYQAKFNQAARHGAALNGNANHGGGGGDDDDEMSSGEAKKDSKTGLYVRSLEQLDDVLCRLIQAELVGTVTEESFRSLEDRYKVLEDEIIKNFFAGGVRGAKGKEDYASRRAKRLREVRDEPLSLKGTLQSKISISKRRKLSGWSYTNGGGASDSDLLIDGDIALRVNYDKCAVELRNQQLVHVVSEVYGETTADVYATLLQQLSKKISRCRSDPDIDLGDDDEYPHGRRVSTNEVYDSLNPSLDVSAGIGKVGAKATDRKSANQIQEHAPDMKKPRFDEAEVEGEASSDEDEMEIEEPSGHDVDDDDEGVDLKPFTNGANGTKETKVKFNENGPAKLSRKEHFRQHLLLLCESQHKFLRHCAMEQWTVDFEPLMRSLQQMELDAVIERSVGQSGLRLVRILRRVGKMDEKTLPSLALMSKGEVQKLMLKMQMLGYVDMQEVPRDNNRSASRTLFLYWTDTGRCLDRLLDNTYKAMLRCLQRLEGQREMEREVLDTVRRDDVRGREKELLEGRFYNRFVRISEIQEKLLAQIMRLDSLVGTMRDF</sequence>
<evidence type="ECO:0000256" key="7">
    <source>
        <dbReference type="ARBA" id="ARBA00025127"/>
    </source>
</evidence>
<feature type="compositionally biased region" description="Basic and acidic residues" evidence="9">
    <location>
        <begin position="393"/>
        <end position="404"/>
    </location>
</feature>
<comment type="caution">
    <text evidence="13">The sequence shown here is derived from an EMBL/GenBank/DDBJ whole genome shotgun (WGS) entry which is preliminary data.</text>
</comment>
<evidence type="ECO:0000259" key="12">
    <source>
        <dbReference type="Pfam" id="PF22536"/>
    </source>
</evidence>
<evidence type="ECO:0000256" key="9">
    <source>
        <dbReference type="SAM" id="MobiDB-lite"/>
    </source>
</evidence>
<dbReference type="PANTHER" id="PTHR12949:SF0">
    <property type="entry name" value="DNA-DIRECTED RNA POLYMERASE III SUBUNIT RPC3"/>
    <property type="match status" value="1"/>
</dbReference>
<dbReference type="InterPro" id="IPR039748">
    <property type="entry name" value="RPC3"/>
</dbReference>
<name>A0A2P5HU64_DIAHE</name>
<dbReference type="FunCoup" id="A0A2P5HU64">
    <property type="interactions" value="446"/>
</dbReference>
<dbReference type="InterPro" id="IPR036388">
    <property type="entry name" value="WH-like_DNA-bd_sf"/>
</dbReference>
<gene>
    <name evidence="13" type="ORF">DHEL01_v207797</name>
</gene>
<dbReference type="OrthoDB" id="272392at2759"/>
<evidence type="ECO:0000256" key="8">
    <source>
        <dbReference type="RuleBase" id="RU367076"/>
    </source>
</evidence>
<feature type="region of interest" description="Disordered" evidence="9">
    <location>
        <begin position="379"/>
        <end position="451"/>
    </location>
</feature>
<protein>
    <recommendedName>
        <fullName evidence="8">DNA-directed RNA polymerase III subunit RPC3</fullName>
        <shortName evidence="8">RNA polymerase III subunit C3</shortName>
    </recommendedName>
</protein>
<evidence type="ECO:0000313" key="13">
    <source>
        <dbReference type="EMBL" id="POS73804.1"/>
    </source>
</evidence>
<organism evidence="13 14">
    <name type="scientific">Diaporthe helianthi</name>
    <dbReference type="NCBI Taxonomy" id="158607"/>
    <lineage>
        <taxon>Eukaryota</taxon>
        <taxon>Fungi</taxon>
        <taxon>Dikarya</taxon>
        <taxon>Ascomycota</taxon>
        <taxon>Pezizomycotina</taxon>
        <taxon>Sordariomycetes</taxon>
        <taxon>Sordariomycetidae</taxon>
        <taxon>Diaporthales</taxon>
        <taxon>Diaporthaceae</taxon>
        <taxon>Diaporthe</taxon>
    </lineage>
</organism>